<evidence type="ECO:0000313" key="4">
    <source>
        <dbReference type="Proteomes" id="UP000199604"/>
    </source>
</evidence>
<reference evidence="4" key="1">
    <citation type="submission" date="2016-10" db="EMBL/GenBank/DDBJ databases">
        <authorList>
            <person name="Varghese N."/>
            <person name="Submissions S."/>
        </authorList>
    </citation>
    <scope>NUCLEOTIDE SEQUENCE [LARGE SCALE GENOMIC DNA]</scope>
    <source>
        <strain evidence="4">DSM 21789</strain>
    </source>
</reference>
<evidence type="ECO:0000256" key="1">
    <source>
        <dbReference type="SAM" id="MobiDB-lite"/>
    </source>
</evidence>
<feature type="transmembrane region" description="Helical" evidence="2">
    <location>
        <begin position="72"/>
        <end position="93"/>
    </location>
</feature>
<keyword evidence="2" id="KW-0472">Membrane</keyword>
<dbReference type="Proteomes" id="UP000199604">
    <property type="component" value="Unassembled WGS sequence"/>
</dbReference>
<proteinExistence type="predicted"/>
<name>A0A1I0VT47_9FLAO</name>
<keyword evidence="2" id="KW-0812">Transmembrane</keyword>
<dbReference type="EMBL" id="FOJT01000001">
    <property type="protein sequence ID" value="SFA78866.1"/>
    <property type="molecule type" value="Genomic_DNA"/>
</dbReference>
<keyword evidence="2" id="KW-1133">Transmembrane helix</keyword>
<gene>
    <name evidence="3" type="ORF">SAMN05660845_0546</name>
</gene>
<accession>A0A1I0VT47</accession>
<evidence type="ECO:0000256" key="2">
    <source>
        <dbReference type="SAM" id="Phobius"/>
    </source>
</evidence>
<protein>
    <submittedName>
        <fullName evidence="3">Uncharacterized protein</fullName>
    </submittedName>
</protein>
<dbReference type="STRING" id="498292.SAMN05660845_0546"/>
<evidence type="ECO:0000313" key="3">
    <source>
        <dbReference type="EMBL" id="SFA78866.1"/>
    </source>
</evidence>
<keyword evidence="4" id="KW-1185">Reference proteome</keyword>
<dbReference type="RefSeq" id="WP_317040199.1">
    <property type="nucleotide sequence ID" value="NZ_FOJT01000001.1"/>
</dbReference>
<organism evidence="3 4">
    <name type="scientific">Flavobacterium swingsii</name>
    <dbReference type="NCBI Taxonomy" id="498292"/>
    <lineage>
        <taxon>Bacteria</taxon>
        <taxon>Pseudomonadati</taxon>
        <taxon>Bacteroidota</taxon>
        <taxon>Flavobacteriia</taxon>
        <taxon>Flavobacteriales</taxon>
        <taxon>Flavobacteriaceae</taxon>
        <taxon>Flavobacterium</taxon>
    </lineage>
</organism>
<feature type="region of interest" description="Disordered" evidence="1">
    <location>
        <begin position="1"/>
        <end position="22"/>
    </location>
</feature>
<sequence>MLNRVESRPELEKRTGEAKSKVERQNRSIMFLLLIAYCLLPIASNAQCAMCRASLESTGNVSQAEAVNDGIVYLMIIPYVLVALIAFAVYRMYRKKK</sequence>
<dbReference type="AlphaFoldDB" id="A0A1I0VT47"/>